<evidence type="ECO:0000256" key="4">
    <source>
        <dbReference type="ARBA" id="ARBA00022842"/>
    </source>
</evidence>
<dbReference type="InterPro" id="IPR006439">
    <property type="entry name" value="HAD-SF_hydro_IA"/>
</dbReference>
<evidence type="ECO:0000256" key="3">
    <source>
        <dbReference type="ARBA" id="ARBA00022723"/>
    </source>
</evidence>
<proteinExistence type="inferred from homology"/>
<comment type="similarity">
    <text evidence="2">Belongs to the HAD-like hydrolase superfamily. CbbY/CbbZ/Gph/YieH family.</text>
</comment>
<evidence type="ECO:0000313" key="7">
    <source>
        <dbReference type="Proteomes" id="UP001596025"/>
    </source>
</evidence>
<dbReference type="PANTHER" id="PTHR46193">
    <property type="entry name" value="6-PHOSPHOGLUCONATE PHOSPHATASE"/>
    <property type="match status" value="1"/>
</dbReference>
<dbReference type="Proteomes" id="UP001596025">
    <property type="component" value="Unassembled WGS sequence"/>
</dbReference>
<dbReference type="PANTHER" id="PTHR46193:SF18">
    <property type="entry name" value="HEXITOL PHOSPHATASE B"/>
    <property type="match status" value="1"/>
</dbReference>
<sequence length="246" mass="25643">MTAGRHLALDAAAVTTLLCDADGTLFPSEEPAYAASADVTNRFLAGLGAGRTYAPDELQRTTNGKNFRAAAAELATAHGRELTRADLEEWVTEERDVVTAHLRTVLRPDPAVRGPLERLARRFALAAVTSSASSRLAACLEVTGLAPLFAGDRRFSAEDSLAEPTSKPDPAVYLYAGATLGTGPAEAVAVEDSVNGARSAVAAGYPTVGILQFVPDADRPARGEALREAGVAAVADSWADVERLLG</sequence>
<dbReference type="InterPro" id="IPR023214">
    <property type="entry name" value="HAD_sf"/>
</dbReference>
<evidence type="ECO:0000313" key="6">
    <source>
        <dbReference type="EMBL" id="MFC4694311.1"/>
    </source>
</evidence>
<gene>
    <name evidence="6" type="ORF">ACFO3M_13010</name>
</gene>
<comment type="cofactor">
    <cofactor evidence="1">
        <name>Mg(2+)</name>
        <dbReference type="ChEBI" id="CHEBI:18420"/>
    </cofactor>
</comment>
<evidence type="ECO:0000256" key="1">
    <source>
        <dbReference type="ARBA" id="ARBA00001946"/>
    </source>
</evidence>
<dbReference type="InterPro" id="IPR051600">
    <property type="entry name" value="Beta-PGM-like"/>
</dbReference>
<keyword evidence="4" id="KW-0460">Magnesium</keyword>
<comment type="caution">
    <text evidence="6">The sequence shown here is derived from an EMBL/GenBank/DDBJ whole genome shotgun (WGS) entry which is preliminary data.</text>
</comment>
<dbReference type="GO" id="GO:0016787">
    <property type="term" value="F:hydrolase activity"/>
    <property type="evidence" value="ECO:0007669"/>
    <property type="project" value="UniProtKB-KW"/>
</dbReference>
<dbReference type="InterPro" id="IPR023198">
    <property type="entry name" value="PGP-like_dom2"/>
</dbReference>
<keyword evidence="7" id="KW-1185">Reference proteome</keyword>
<protein>
    <submittedName>
        <fullName evidence="6">HAD family hydrolase</fullName>
    </submittedName>
</protein>
<name>A0ABV9LKG6_9ACTN</name>
<dbReference type="Pfam" id="PF00702">
    <property type="entry name" value="Hydrolase"/>
    <property type="match status" value="1"/>
</dbReference>
<dbReference type="Gene3D" id="3.40.50.1000">
    <property type="entry name" value="HAD superfamily/HAD-like"/>
    <property type="match status" value="1"/>
</dbReference>
<dbReference type="NCBIfam" id="TIGR01509">
    <property type="entry name" value="HAD-SF-IA-v3"/>
    <property type="match status" value="1"/>
</dbReference>
<keyword evidence="5" id="KW-0119">Carbohydrate metabolism</keyword>
<keyword evidence="6" id="KW-0378">Hydrolase</keyword>
<dbReference type="InterPro" id="IPR036412">
    <property type="entry name" value="HAD-like_sf"/>
</dbReference>
<dbReference type="SFLD" id="SFLDS00003">
    <property type="entry name" value="Haloacid_Dehalogenase"/>
    <property type="match status" value="1"/>
</dbReference>
<dbReference type="SFLD" id="SFLDG01129">
    <property type="entry name" value="C1.5:_HAD__Beta-PGM__Phosphata"/>
    <property type="match status" value="1"/>
</dbReference>
<dbReference type="SUPFAM" id="SSF56784">
    <property type="entry name" value="HAD-like"/>
    <property type="match status" value="1"/>
</dbReference>
<dbReference type="EMBL" id="JBHSGR010000013">
    <property type="protein sequence ID" value="MFC4694311.1"/>
    <property type="molecule type" value="Genomic_DNA"/>
</dbReference>
<organism evidence="6 7">
    <name type="scientific">Geodermatophilus arenarius</name>
    <dbReference type="NCBI Taxonomy" id="1137990"/>
    <lineage>
        <taxon>Bacteria</taxon>
        <taxon>Bacillati</taxon>
        <taxon>Actinomycetota</taxon>
        <taxon>Actinomycetes</taxon>
        <taxon>Geodermatophilales</taxon>
        <taxon>Geodermatophilaceae</taxon>
        <taxon>Geodermatophilus</taxon>
    </lineage>
</organism>
<keyword evidence="3" id="KW-0479">Metal-binding</keyword>
<reference evidence="7" key="1">
    <citation type="journal article" date="2019" name="Int. J. Syst. Evol. Microbiol.">
        <title>The Global Catalogue of Microorganisms (GCM) 10K type strain sequencing project: providing services to taxonomists for standard genome sequencing and annotation.</title>
        <authorList>
            <consortium name="The Broad Institute Genomics Platform"/>
            <consortium name="The Broad Institute Genome Sequencing Center for Infectious Disease"/>
            <person name="Wu L."/>
            <person name="Ma J."/>
        </authorList>
    </citation>
    <scope>NUCLEOTIDE SEQUENCE [LARGE SCALE GENOMIC DNA]</scope>
    <source>
        <strain evidence="7">CCUG 62763</strain>
    </source>
</reference>
<evidence type="ECO:0000256" key="2">
    <source>
        <dbReference type="ARBA" id="ARBA00006171"/>
    </source>
</evidence>
<dbReference type="Gene3D" id="1.10.150.240">
    <property type="entry name" value="Putative phosphatase, domain 2"/>
    <property type="match status" value="1"/>
</dbReference>
<evidence type="ECO:0000256" key="5">
    <source>
        <dbReference type="ARBA" id="ARBA00023277"/>
    </source>
</evidence>
<accession>A0ABV9LKG6</accession>
<dbReference type="RefSeq" id="WP_387989109.1">
    <property type="nucleotide sequence ID" value="NZ_JBHSGR010000013.1"/>
</dbReference>